<dbReference type="InterPro" id="IPR045569">
    <property type="entry name" value="Metalloprtase-TldD/E_C"/>
</dbReference>
<evidence type="ECO:0000256" key="3">
    <source>
        <dbReference type="ARBA" id="ARBA00022801"/>
    </source>
</evidence>
<feature type="domain" description="Metalloprotease TldD/E N-terminal" evidence="5">
    <location>
        <begin position="51"/>
        <end position="114"/>
    </location>
</feature>
<dbReference type="GO" id="GO:0008237">
    <property type="term" value="F:metallopeptidase activity"/>
    <property type="evidence" value="ECO:0007669"/>
    <property type="project" value="UniProtKB-KW"/>
</dbReference>
<evidence type="ECO:0000313" key="9">
    <source>
        <dbReference type="Proteomes" id="UP000185557"/>
    </source>
</evidence>
<dbReference type="Proteomes" id="UP000185557">
    <property type="component" value="Unassembled WGS sequence"/>
</dbReference>
<dbReference type="PANTHER" id="PTHR30624:SF4">
    <property type="entry name" value="METALLOPROTEASE TLDD"/>
    <property type="match status" value="1"/>
</dbReference>
<gene>
    <name evidence="8" type="ORF">NIES30_23310</name>
</gene>
<dbReference type="Pfam" id="PF01523">
    <property type="entry name" value="PmbA_TldD_1st"/>
    <property type="match status" value="1"/>
</dbReference>
<accession>A0A1U7IYY5</accession>
<evidence type="ECO:0008006" key="10">
    <source>
        <dbReference type="Google" id="ProtNLM"/>
    </source>
</evidence>
<keyword evidence="2" id="KW-0645">Protease</keyword>
<dbReference type="InterPro" id="IPR002510">
    <property type="entry name" value="Metalloprtase-TldD/E_N"/>
</dbReference>
<dbReference type="SUPFAM" id="SSF111283">
    <property type="entry name" value="Putative modulator of DNA gyrase, PmbA/TldD"/>
    <property type="match status" value="1"/>
</dbReference>
<evidence type="ECO:0000256" key="4">
    <source>
        <dbReference type="ARBA" id="ARBA00023049"/>
    </source>
</evidence>
<keyword evidence="9" id="KW-1185">Reference proteome</keyword>
<proteinExistence type="inferred from homology"/>
<dbReference type="EMBL" id="MRCG01000026">
    <property type="protein sequence ID" value="OKH44063.1"/>
    <property type="molecule type" value="Genomic_DNA"/>
</dbReference>
<dbReference type="InterPro" id="IPR051463">
    <property type="entry name" value="Peptidase_U62_metallo"/>
</dbReference>
<dbReference type="InterPro" id="IPR036059">
    <property type="entry name" value="TldD/PmbA_sf"/>
</dbReference>
<sequence>MTVAPFPTPLLKTNDLLQRDYAAPRDRFDSAWEATLSTLLGLGRAAGADFVEFFLERNNYISCQAEDDAITSLSPRLVTGAGVRVFRDKADCYVSTNDLTFNGLKAALDKALAIMGLTLPGPHTNLAEINLELLRDYATAKGKDAWLSQCSSMQEMGDVLLAANGALGQQASHVQSRRAVYFRDWQEVLVAASDGTFARDIRLTQSVGYNLLCADGEHRSSIGQRAGDTSDPGFLRTWDYQTAAADVAESAGKMLYADYVESGSYPVIMANKFGGVIFHEACGHLLETTQIERGTTPFIDKKGQKIAHENLTAWDEGLTTDAFGTIDMDDEGMPAQRTLLIENGILKNFLSDRAGSMRTGHPRTGSGRRQGFTYAAASRMRNTYIAPGDYSVEELFASVEKGIYCKQMGGGSVGPTGQFNFAVSEAYLIENGQITKPLKGATLIGEATEIMDKISMCSNDLDLAAGFCGSISGSIYVTVGQPHLKVDSITVGGR</sequence>
<dbReference type="InterPro" id="IPR045570">
    <property type="entry name" value="Metalloprtase-TldD/E_cen_dom"/>
</dbReference>
<dbReference type="OrthoDB" id="9803213at2"/>
<evidence type="ECO:0000256" key="1">
    <source>
        <dbReference type="ARBA" id="ARBA00005836"/>
    </source>
</evidence>
<dbReference type="GO" id="GO:0005829">
    <property type="term" value="C:cytosol"/>
    <property type="evidence" value="ECO:0007669"/>
    <property type="project" value="TreeGrafter"/>
</dbReference>
<evidence type="ECO:0000259" key="6">
    <source>
        <dbReference type="Pfam" id="PF19289"/>
    </source>
</evidence>
<keyword evidence="4" id="KW-0482">Metalloprotease</keyword>
<evidence type="ECO:0000259" key="7">
    <source>
        <dbReference type="Pfam" id="PF19290"/>
    </source>
</evidence>
<dbReference type="Pfam" id="PF19290">
    <property type="entry name" value="PmbA_TldD_2nd"/>
    <property type="match status" value="1"/>
</dbReference>
<comment type="similarity">
    <text evidence="1">Belongs to the peptidase U62 family.</text>
</comment>
<dbReference type="AlphaFoldDB" id="A0A1U7IYY5"/>
<evidence type="ECO:0000259" key="5">
    <source>
        <dbReference type="Pfam" id="PF01523"/>
    </source>
</evidence>
<feature type="domain" description="Metalloprotease TldD/E C-terminal" evidence="6">
    <location>
        <begin position="262"/>
        <end position="493"/>
    </location>
</feature>
<dbReference type="Pfam" id="PF19289">
    <property type="entry name" value="PmbA_TldD_3rd"/>
    <property type="match status" value="1"/>
</dbReference>
<dbReference type="RefSeq" id="WP_073610849.1">
    <property type="nucleotide sequence ID" value="NZ_MRCG01000026.1"/>
</dbReference>
<evidence type="ECO:0000256" key="2">
    <source>
        <dbReference type="ARBA" id="ARBA00022670"/>
    </source>
</evidence>
<evidence type="ECO:0000313" key="8">
    <source>
        <dbReference type="EMBL" id="OKH44063.1"/>
    </source>
</evidence>
<dbReference type="InterPro" id="IPR035068">
    <property type="entry name" value="TldD/PmbA_N"/>
</dbReference>
<protein>
    <recommendedName>
        <fullName evidence="10">Peptidase C69</fullName>
    </recommendedName>
</protein>
<organism evidence="8 9">
    <name type="scientific">Phormidium tenue NIES-30</name>
    <dbReference type="NCBI Taxonomy" id="549789"/>
    <lineage>
        <taxon>Bacteria</taxon>
        <taxon>Bacillati</taxon>
        <taxon>Cyanobacteriota</taxon>
        <taxon>Cyanophyceae</taxon>
        <taxon>Oscillatoriophycideae</taxon>
        <taxon>Oscillatoriales</taxon>
        <taxon>Oscillatoriaceae</taxon>
        <taxon>Phormidium</taxon>
    </lineage>
</organism>
<reference evidence="8 9" key="1">
    <citation type="submission" date="2016-11" db="EMBL/GenBank/DDBJ databases">
        <title>Draft Genome Sequences of Nine Cyanobacterial Strains from Diverse Habitats.</title>
        <authorList>
            <person name="Zhu T."/>
            <person name="Hou S."/>
            <person name="Lu X."/>
            <person name="Hess W.R."/>
        </authorList>
    </citation>
    <scope>NUCLEOTIDE SEQUENCE [LARGE SCALE GENOMIC DNA]</scope>
    <source>
        <strain evidence="8 9">NIES-30</strain>
    </source>
</reference>
<name>A0A1U7IYY5_9CYAN</name>
<keyword evidence="3" id="KW-0378">Hydrolase</keyword>
<feature type="domain" description="Metalloprotease TldD/E central" evidence="7">
    <location>
        <begin position="158"/>
        <end position="255"/>
    </location>
</feature>
<dbReference type="Gene3D" id="3.30.2290.10">
    <property type="entry name" value="PmbA/TldD superfamily"/>
    <property type="match status" value="1"/>
</dbReference>
<dbReference type="PANTHER" id="PTHR30624">
    <property type="entry name" value="UNCHARACTERIZED PROTEIN TLDD AND PMBA"/>
    <property type="match status" value="1"/>
</dbReference>
<comment type="caution">
    <text evidence="8">The sequence shown here is derived from an EMBL/GenBank/DDBJ whole genome shotgun (WGS) entry which is preliminary data.</text>
</comment>
<dbReference type="GO" id="GO:0006508">
    <property type="term" value="P:proteolysis"/>
    <property type="evidence" value="ECO:0007669"/>
    <property type="project" value="UniProtKB-KW"/>
</dbReference>